<organism evidence="3 5">
    <name type="scientific">Saliniramus fredricksonii</name>
    <dbReference type="NCBI Taxonomy" id="1653334"/>
    <lineage>
        <taxon>Bacteria</taxon>
        <taxon>Pseudomonadati</taxon>
        <taxon>Pseudomonadota</taxon>
        <taxon>Alphaproteobacteria</taxon>
        <taxon>Hyphomicrobiales</taxon>
        <taxon>Salinarimonadaceae</taxon>
        <taxon>Saliniramus</taxon>
    </lineage>
</organism>
<feature type="region of interest" description="Disordered" evidence="1">
    <location>
        <begin position="1"/>
        <end position="43"/>
    </location>
</feature>
<feature type="domain" description="DUF6456" evidence="2">
    <location>
        <begin position="181"/>
        <end position="319"/>
    </location>
</feature>
<reference evidence="3 5" key="1">
    <citation type="submission" date="2015-09" db="EMBL/GenBank/DDBJ databases">
        <title>Identification and resolution of microdiversity through metagenomic sequencing of parallel consortia.</title>
        <authorList>
            <person name="Nelson W.C."/>
            <person name="Romine M.F."/>
            <person name="Lindemann S.R."/>
        </authorList>
    </citation>
    <scope>NUCLEOTIDE SEQUENCE [LARGE SCALE GENOMIC DNA]</scope>
    <source>
        <strain evidence="3">HL-109</strain>
    </source>
</reference>
<accession>A0A0P8A3B0</accession>
<evidence type="ECO:0000313" key="4">
    <source>
        <dbReference type="EMBL" id="SCC81569.1"/>
    </source>
</evidence>
<dbReference type="STRING" id="1653334.GA0071312_2515"/>
<keyword evidence="6" id="KW-1185">Reference proteome</keyword>
<dbReference type="EMBL" id="LJSX01000004">
    <property type="protein sequence ID" value="KPQ11935.1"/>
    <property type="molecule type" value="Genomic_DNA"/>
</dbReference>
<evidence type="ECO:0000313" key="6">
    <source>
        <dbReference type="Proteomes" id="UP000182800"/>
    </source>
</evidence>
<protein>
    <recommendedName>
        <fullName evidence="2">DUF6456 domain-containing protein</fullName>
    </recommendedName>
</protein>
<proteinExistence type="predicted"/>
<sequence>MNYENAVVCQGDAASRKSGSGKRLSSKRVSGKRGPIPGSPAEPALSREALRLLQGLAVQGTRMRSDPFDPDRILLSKGGEFRRDGSAVSLGGGSFARSALDLLIRHDLVQQDPLQHDRAITSRNRADSTAATLISQAGKGYLARLAARRAGQGDEAFAVQHRVAVMADRPDPVDDGAQARVRVNQEESPLAWLAARKGADGAPLIDAAQFEAGERFRRDLTMAGIMPGVSIDWDRLGSGGGGGGGNRAGRLDATEACIAARQRVTRAVRHLGAEDGDLLIDVCGFLIRISEIERARAWPARSGKIMIARALSRLADYYGLAGEARGAVRNRRILAWCAGESVAPG</sequence>
<evidence type="ECO:0000256" key="1">
    <source>
        <dbReference type="SAM" id="MobiDB-lite"/>
    </source>
</evidence>
<gene>
    <name evidence="4" type="ORF">GA0071312_2515</name>
    <name evidence="3" type="ORF">HLUCCO17_03840</name>
</gene>
<dbReference type="Proteomes" id="UP000050497">
    <property type="component" value="Unassembled WGS sequence"/>
</dbReference>
<dbReference type="Proteomes" id="UP000182800">
    <property type="component" value="Unassembled WGS sequence"/>
</dbReference>
<comment type="caution">
    <text evidence="3">The sequence shown here is derived from an EMBL/GenBank/DDBJ whole genome shotgun (WGS) entry which is preliminary data.</text>
</comment>
<evidence type="ECO:0000313" key="3">
    <source>
        <dbReference type="EMBL" id="KPQ11935.1"/>
    </source>
</evidence>
<name>A0A0P8A3B0_9HYPH</name>
<evidence type="ECO:0000259" key="2">
    <source>
        <dbReference type="Pfam" id="PF20057"/>
    </source>
</evidence>
<dbReference type="AlphaFoldDB" id="A0A0P8A3B0"/>
<reference evidence="4 6" key="2">
    <citation type="submission" date="2016-08" db="EMBL/GenBank/DDBJ databases">
        <authorList>
            <person name="Varghese N."/>
            <person name="Submissions Spin"/>
        </authorList>
    </citation>
    <scope>NUCLEOTIDE SEQUENCE [LARGE SCALE GENOMIC DNA]</scope>
    <source>
        <strain evidence="4 6">HL-109</strain>
    </source>
</reference>
<dbReference type="InterPro" id="IPR045599">
    <property type="entry name" value="DUF6456"/>
</dbReference>
<dbReference type="Pfam" id="PF20057">
    <property type="entry name" value="DUF6456"/>
    <property type="match status" value="1"/>
</dbReference>
<evidence type="ECO:0000313" key="5">
    <source>
        <dbReference type="Proteomes" id="UP000050497"/>
    </source>
</evidence>
<dbReference type="EMBL" id="FMBM01000002">
    <property type="protein sequence ID" value="SCC81569.1"/>
    <property type="molecule type" value="Genomic_DNA"/>
</dbReference>